<reference evidence="15 16" key="1">
    <citation type="submission" date="2017-08" db="EMBL/GenBank/DDBJ databases">
        <authorList>
            <person name="de Groot N.N."/>
        </authorList>
    </citation>
    <scope>NUCLEOTIDE SEQUENCE [LARGE SCALE GENOMIC DNA]</scope>
    <source>
        <strain evidence="15 16">JC85</strain>
    </source>
</reference>
<evidence type="ECO:0000256" key="6">
    <source>
        <dbReference type="ARBA" id="ARBA00022692"/>
    </source>
</evidence>
<feature type="transmembrane region" description="Helical" evidence="13">
    <location>
        <begin position="68"/>
        <end position="84"/>
    </location>
</feature>
<evidence type="ECO:0000256" key="11">
    <source>
        <dbReference type="ARBA" id="ARBA00023136"/>
    </source>
</evidence>
<evidence type="ECO:0000313" key="16">
    <source>
        <dbReference type="Proteomes" id="UP000219167"/>
    </source>
</evidence>
<evidence type="ECO:0000256" key="9">
    <source>
        <dbReference type="ARBA" id="ARBA00022989"/>
    </source>
</evidence>
<keyword evidence="7" id="KW-0479">Metal-binding</keyword>
<dbReference type="GO" id="GO:0009055">
    <property type="term" value="F:electron transfer activity"/>
    <property type="evidence" value="ECO:0007669"/>
    <property type="project" value="InterPro"/>
</dbReference>
<evidence type="ECO:0000256" key="12">
    <source>
        <dbReference type="ARBA" id="ARBA00037975"/>
    </source>
</evidence>
<evidence type="ECO:0000256" key="5">
    <source>
        <dbReference type="ARBA" id="ARBA00022617"/>
    </source>
</evidence>
<evidence type="ECO:0000256" key="7">
    <source>
        <dbReference type="ARBA" id="ARBA00022723"/>
    </source>
</evidence>
<dbReference type="GO" id="GO:0022904">
    <property type="term" value="P:respiratory electron transport chain"/>
    <property type="evidence" value="ECO:0007669"/>
    <property type="project" value="InterPro"/>
</dbReference>
<dbReference type="GO" id="GO:0020037">
    <property type="term" value="F:heme binding"/>
    <property type="evidence" value="ECO:0007669"/>
    <property type="project" value="TreeGrafter"/>
</dbReference>
<dbReference type="InterPro" id="IPR016174">
    <property type="entry name" value="Di-haem_cyt_TM"/>
</dbReference>
<dbReference type="InterPro" id="IPR052168">
    <property type="entry name" value="Cytochrome_b561_oxidase"/>
</dbReference>
<protein>
    <submittedName>
        <fullName evidence="15">Cytochrome b561</fullName>
    </submittedName>
</protein>
<evidence type="ECO:0000256" key="3">
    <source>
        <dbReference type="ARBA" id="ARBA00022448"/>
    </source>
</evidence>
<keyword evidence="6 13" id="KW-0812">Transmembrane</keyword>
<keyword evidence="8" id="KW-0249">Electron transport</keyword>
<comment type="subcellular location">
    <subcellularLocation>
        <location evidence="2">Cell membrane</location>
        <topology evidence="2">Multi-pass membrane protein</topology>
    </subcellularLocation>
</comment>
<dbReference type="GO" id="GO:0046872">
    <property type="term" value="F:metal ion binding"/>
    <property type="evidence" value="ECO:0007669"/>
    <property type="project" value="UniProtKB-KW"/>
</dbReference>
<dbReference type="RefSeq" id="WP_210201975.1">
    <property type="nucleotide sequence ID" value="NZ_OBQD01000003.1"/>
</dbReference>
<evidence type="ECO:0000259" key="14">
    <source>
        <dbReference type="Pfam" id="PF01292"/>
    </source>
</evidence>
<dbReference type="GO" id="GO:0005886">
    <property type="term" value="C:plasma membrane"/>
    <property type="evidence" value="ECO:0007669"/>
    <property type="project" value="UniProtKB-SubCell"/>
</dbReference>
<comment type="similarity">
    <text evidence="12">Belongs to the cytochrome b561 family.</text>
</comment>
<evidence type="ECO:0000313" key="15">
    <source>
        <dbReference type="EMBL" id="SOC36749.1"/>
    </source>
</evidence>
<dbReference type="Proteomes" id="UP000219167">
    <property type="component" value="Unassembled WGS sequence"/>
</dbReference>
<keyword evidence="4" id="KW-1003">Cell membrane</keyword>
<evidence type="ECO:0000256" key="4">
    <source>
        <dbReference type="ARBA" id="ARBA00022475"/>
    </source>
</evidence>
<dbReference type="Pfam" id="PF01292">
    <property type="entry name" value="Ni_hydr_CYTB"/>
    <property type="match status" value="1"/>
</dbReference>
<gene>
    <name evidence="15" type="ORF">SAMN05892877_10387</name>
</gene>
<evidence type="ECO:0000256" key="13">
    <source>
        <dbReference type="SAM" id="Phobius"/>
    </source>
</evidence>
<organism evidence="15 16">
    <name type="scientific">Rhizobium subbaraonis</name>
    <dbReference type="NCBI Taxonomy" id="908946"/>
    <lineage>
        <taxon>Bacteria</taxon>
        <taxon>Pseudomonadati</taxon>
        <taxon>Pseudomonadota</taxon>
        <taxon>Alphaproteobacteria</taxon>
        <taxon>Hyphomicrobiales</taxon>
        <taxon>Rhizobiaceae</taxon>
        <taxon>Rhizobium/Agrobacterium group</taxon>
        <taxon>Rhizobium</taxon>
    </lineage>
</organism>
<dbReference type="InterPro" id="IPR011577">
    <property type="entry name" value="Cyt_b561_bac/Ni-Hgenase"/>
</dbReference>
<feature type="transmembrane region" description="Helical" evidence="13">
    <location>
        <begin position="158"/>
        <end position="179"/>
    </location>
</feature>
<keyword evidence="10" id="KW-0408">Iron</keyword>
<feature type="transmembrane region" description="Helical" evidence="13">
    <location>
        <begin position="26"/>
        <end position="48"/>
    </location>
</feature>
<dbReference type="PANTHER" id="PTHR30529:SF7">
    <property type="entry name" value="CYTOCHROME B561 BACTERIAL_NI-HYDROGENASE DOMAIN-CONTAINING PROTEIN"/>
    <property type="match status" value="1"/>
</dbReference>
<keyword evidence="9 13" id="KW-1133">Transmembrane helix</keyword>
<keyword evidence="5" id="KW-0349">Heme</keyword>
<comment type="cofactor">
    <cofactor evidence="1">
        <name>heme b</name>
        <dbReference type="ChEBI" id="CHEBI:60344"/>
    </cofactor>
</comment>
<evidence type="ECO:0000256" key="2">
    <source>
        <dbReference type="ARBA" id="ARBA00004651"/>
    </source>
</evidence>
<dbReference type="AlphaFoldDB" id="A0A285U4K1"/>
<dbReference type="SUPFAM" id="SSF81342">
    <property type="entry name" value="Transmembrane di-heme cytochromes"/>
    <property type="match status" value="1"/>
</dbReference>
<keyword evidence="11 13" id="KW-0472">Membrane</keyword>
<feature type="transmembrane region" description="Helical" evidence="13">
    <location>
        <begin position="105"/>
        <end position="124"/>
    </location>
</feature>
<dbReference type="PANTHER" id="PTHR30529">
    <property type="entry name" value="CYTOCHROME B561"/>
    <property type="match status" value="1"/>
</dbReference>
<accession>A0A285U4K1</accession>
<name>A0A285U4K1_9HYPH</name>
<evidence type="ECO:0000256" key="8">
    <source>
        <dbReference type="ARBA" id="ARBA00022982"/>
    </source>
</evidence>
<keyword evidence="16" id="KW-1185">Reference proteome</keyword>
<evidence type="ECO:0000256" key="10">
    <source>
        <dbReference type="ARBA" id="ARBA00023004"/>
    </source>
</evidence>
<keyword evidence="3" id="KW-0813">Transport</keyword>
<sequence length="209" mass="22814">MKKQEVTRSSNIWMDCPARYGLVSRVLHWGMAYLLIWQFAMILCWRVFDGSDLLKTISSYGPGHGTAGALTISFVTIRAFWAFANSHRRPTHAGWAGRAALAGHAGLYLLMFAIPALALLRTYGNGKGWSLWGVQIVPATGVKVDWMTAPANALHGTLAWLLLCVIAGHVAVALVHHFIGRDDTLARMAGRLMHRPQSDGNPATAPSKV</sequence>
<feature type="domain" description="Cytochrome b561 bacterial/Ni-hydrogenase" evidence="14">
    <location>
        <begin position="19"/>
        <end position="189"/>
    </location>
</feature>
<proteinExistence type="inferred from homology"/>
<dbReference type="EMBL" id="OBQD01000003">
    <property type="protein sequence ID" value="SOC36749.1"/>
    <property type="molecule type" value="Genomic_DNA"/>
</dbReference>
<evidence type="ECO:0000256" key="1">
    <source>
        <dbReference type="ARBA" id="ARBA00001970"/>
    </source>
</evidence>